<dbReference type="SUPFAM" id="SSF55931">
    <property type="entry name" value="Glutamine synthetase/guanido kinase"/>
    <property type="match status" value="1"/>
</dbReference>
<dbReference type="GO" id="GO:0004356">
    <property type="term" value="F:glutamine synthetase activity"/>
    <property type="evidence" value="ECO:0007669"/>
    <property type="project" value="UniProtKB-EC"/>
</dbReference>
<dbReference type="PANTHER" id="PTHR43785">
    <property type="entry name" value="GAMMA-GLUTAMYLPUTRESCINE SYNTHETASE"/>
    <property type="match status" value="1"/>
</dbReference>
<sequence>MTKPIIPLPEGIKTVVFGTGDINGVMRGKRIPAAHWDTICEDGCAIIAAIYAMDMTCDIWDTPYCSFGNGYVDMHLYPSTTPVPIPWEPGVAMCLGYSEGMDHKPVPIDPRQVLIRQLDRAKEMGLEIQVGSELEFYLLDPETKLPRQEGIQVYGINRQSEMEHVLGPIRDDLIEMGIPIEQSNPEYAAGQAEVNVRYSEALSSADNVVLFRTLVKEIAQKHGYIATFMAKPFIDESGSGFHTHYSVWKDGKNAFAKDGKLNEMGMSFLAGMQKRIGSTSFVSSTTPNAYRRRQPYTFCPVNASWGHDNRTVALRVIEGADKAVRVEKRDASADCNPYYLLACDIAAGLDGIEQGMKPGPATEGDAYSECDDPALPLNLRDAVDAAEADGFVRGVLGDGCYDILIEQARREIAFVEHQVTDVERDRYLGNL</sequence>
<dbReference type="InterPro" id="IPR014746">
    <property type="entry name" value="Gln_synth/guanido_kin_cat_dom"/>
</dbReference>
<comment type="similarity">
    <text evidence="3 4">Belongs to the glutamine synthetase family.</text>
</comment>
<evidence type="ECO:0000256" key="2">
    <source>
        <dbReference type="ARBA" id="ARBA00022598"/>
    </source>
</evidence>
<evidence type="ECO:0000313" key="6">
    <source>
        <dbReference type="Proteomes" id="UP000067444"/>
    </source>
</evidence>
<evidence type="ECO:0000256" key="4">
    <source>
        <dbReference type="RuleBase" id="RU000384"/>
    </source>
</evidence>
<dbReference type="Gene3D" id="3.10.20.70">
    <property type="entry name" value="Glutamine synthetase, N-terminal domain"/>
    <property type="match status" value="1"/>
</dbReference>
<dbReference type="RefSeq" id="WP_049834455.1">
    <property type="nucleotide sequence ID" value="NZ_CP012160.1"/>
</dbReference>
<name>A0A0K0Y570_9RHOB</name>
<dbReference type="Pfam" id="PF00120">
    <property type="entry name" value="Gln-synt_C"/>
    <property type="match status" value="1"/>
</dbReference>
<dbReference type="STRING" id="1458307.OSB_15830"/>
<dbReference type="InterPro" id="IPR036651">
    <property type="entry name" value="Gln_synt_N_sf"/>
</dbReference>
<comment type="cofactor">
    <cofactor evidence="1">
        <name>Mg(2+)</name>
        <dbReference type="ChEBI" id="CHEBI:18420"/>
    </cofactor>
</comment>
<protein>
    <submittedName>
        <fullName evidence="5">Putative glutamine synthetase 2</fullName>
        <ecNumber evidence="5">6.3.1.2</ecNumber>
    </submittedName>
</protein>
<keyword evidence="6" id="KW-1185">Reference proteome</keyword>
<reference evidence="5 6" key="1">
    <citation type="journal article" date="2015" name="Genome Announc.">
        <title>Closed Genome Sequence of Octadecabacter temperatus SB1, the First Mesophilic Species of the Genus Octadecabacter.</title>
        <authorList>
            <person name="Voget S."/>
            <person name="Billerbeck S."/>
            <person name="Simon M."/>
            <person name="Daniel R."/>
        </authorList>
    </citation>
    <scope>NUCLEOTIDE SEQUENCE [LARGE SCALE GENOMIC DNA]</scope>
    <source>
        <strain evidence="5 6">SB1</strain>
    </source>
</reference>
<dbReference type="EMBL" id="CP012160">
    <property type="protein sequence ID" value="AKS46133.1"/>
    <property type="molecule type" value="Genomic_DNA"/>
</dbReference>
<gene>
    <name evidence="5" type="primary">glnA2</name>
    <name evidence="5" type="ORF">OSB_15830</name>
</gene>
<dbReference type="Proteomes" id="UP000067444">
    <property type="component" value="Chromosome"/>
</dbReference>
<evidence type="ECO:0000256" key="1">
    <source>
        <dbReference type="ARBA" id="ARBA00001946"/>
    </source>
</evidence>
<dbReference type="SMART" id="SM01230">
    <property type="entry name" value="Gln-synt_C"/>
    <property type="match status" value="1"/>
</dbReference>
<dbReference type="AlphaFoldDB" id="A0A0K0Y570"/>
<evidence type="ECO:0000256" key="3">
    <source>
        <dbReference type="PROSITE-ProRule" id="PRU01331"/>
    </source>
</evidence>
<dbReference type="GO" id="GO:0006542">
    <property type="term" value="P:glutamine biosynthetic process"/>
    <property type="evidence" value="ECO:0007669"/>
    <property type="project" value="InterPro"/>
</dbReference>
<dbReference type="OrthoDB" id="9807095at2"/>
<keyword evidence="2 5" id="KW-0436">Ligase</keyword>
<organism evidence="5 6">
    <name type="scientific">Octadecabacter temperatus</name>
    <dbReference type="NCBI Taxonomy" id="1458307"/>
    <lineage>
        <taxon>Bacteria</taxon>
        <taxon>Pseudomonadati</taxon>
        <taxon>Pseudomonadota</taxon>
        <taxon>Alphaproteobacteria</taxon>
        <taxon>Rhodobacterales</taxon>
        <taxon>Roseobacteraceae</taxon>
        <taxon>Octadecabacter</taxon>
    </lineage>
</organism>
<dbReference type="KEGG" id="otm:OSB_15830"/>
<dbReference type="InterPro" id="IPR008146">
    <property type="entry name" value="Gln_synth_cat_dom"/>
</dbReference>
<dbReference type="EC" id="6.3.1.2" evidence="5"/>
<dbReference type="PROSITE" id="PS51987">
    <property type="entry name" value="GS_CATALYTIC"/>
    <property type="match status" value="1"/>
</dbReference>
<dbReference type="PATRIC" id="fig|1458307.3.peg.1598"/>
<accession>A0A0K0Y570</accession>
<proteinExistence type="inferred from homology"/>
<dbReference type="PANTHER" id="PTHR43785:SF12">
    <property type="entry name" value="TYPE-1 GLUTAMINE SYNTHETASE 2"/>
    <property type="match status" value="1"/>
</dbReference>
<evidence type="ECO:0000313" key="5">
    <source>
        <dbReference type="EMBL" id="AKS46133.1"/>
    </source>
</evidence>
<dbReference type="Gene3D" id="3.30.590.10">
    <property type="entry name" value="Glutamine synthetase/guanido kinase, catalytic domain"/>
    <property type="match status" value="1"/>
</dbReference>